<sequence length="321" mass="36273">MDIVPTLTHLQDIEIIAMQDNLTGILHPELQSALPTILSSTHLTKLRLFFLKDFPAQIFQHCTALRHLTLQWMVFTGLDAPLTKQNPKIKLHTLSFSTCTMTWPFRRASEVFEWFSRPLCPFDFSQLRVFLSSDRGTDPRSFELFCQFASKVSHSLERVLIDPSRMAPAVALSLFPAQKLVRLHTLEIPILTPSEKNDVSCAMNFLSNLAAPSLLKRVVLHYRCHARETMKELAPLDTFLASEHFENLESVTVTAYLSILHPVDTNMTIGFLRKVFPLLGAKRILTLGTHVGLTRIGIPSGYLAGYTDREKRSKGLIACTQ</sequence>
<gene>
    <name evidence="1" type="ORF">BDN72DRAFT_878015</name>
</gene>
<name>A0ACD3AX85_9AGAR</name>
<protein>
    <submittedName>
        <fullName evidence="1">Uncharacterized protein</fullName>
    </submittedName>
</protein>
<keyword evidence="2" id="KW-1185">Reference proteome</keyword>
<proteinExistence type="predicted"/>
<evidence type="ECO:0000313" key="2">
    <source>
        <dbReference type="Proteomes" id="UP000308600"/>
    </source>
</evidence>
<dbReference type="Proteomes" id="UP000308600">
    <property type="component" value="Unassembled WGS sequence"/>
</dbReference>
<organism evidence="1 2">
    <name type="scientific">Pluteus cervinus</name>
    <dbReference type="NCBI Taxonomy" id="181527"/>
    <lineage>
        <taxon>Eukaryota</taxon>
        <taxon>Fungi</taxon>
        <taxon>Dikarya</taxon>
        <taxon>Basidiomycota</taxon>
        <taxon>Agaricomycotina</taxon>
        <taxon>Agaricomycetes</taxon>
        <taxon>Agaricomycetidae</taxon>
        <taxon>Agaricales</taxon>
        <taxon>Pluteineae</taxon>
        <taxon>Pluteaceae</taxon>
        <taxon>Pluteus</taxon>
    </lineage>
</organism>
<dbReference type="EMBL" id="ML208318">
    <property type="protein sequence ID" value="TFK70160.1"/>
    <property type="molecule type" value="Genomic_DNA"/>
</dbReference>
<evidence type="ECO:0000313" key="1">
    <source>
        <dbReference type="EMBL" id="TFK70160.1"/>
    </source>
</evidence>
<accession>A0ACD3AX85</accession>
<reference evidence="1 2" key="1">
    <citation type="journal article" date="2019" name="Nat. Ecol. Evol.">
        <title>Megaphylogeny resolves global patterns of mushroom evolution.</title>
        <authorList>
            <person name="Varga T."/>
            <person name="Krizsan K."/>
            <person name="Foldi C."/>
            <person name="Dima B."/>
            <person name="Sanchez-Garcia M."/>
            <person name="Sanchez-Ramirez S."/>
            <person name="Szollosi G.J."/>
            <person name="Szarkandi J.G."/>
            <person name="Papp V."/>
            <person name="Albert L."/>
            <person name="Andreopoulos W."/>
            <person name="Angelini C."/>
            <person name="Antonin V."/>
            <person name="Barry K.W."/>
            <person name="Bougher N.L."/>
            <person name="Buchanan P."/>
            <person name="Buyck B."/>
            <person name="Bense V."/>
            <person name="Catcheside P."/>
            <person name="Chovatia M."/>
            <person name="Cooper J."/>
            <person name="Damon W."/>
            <person name="Desjardin D."/>
            <person name="Finy P."/>
            <person name="Geml J."/>
            <person name="Haridas S."/>
            <person name="Hughes K."/>
            <person name="Justo A."/>
            <person name="Karasinski D."/>
            <person name="Kautmanova I."/>
            <person name="Kiss B."/>
            <person name="Kocsube S."/>
            <person name="Kotiranta H."/>
            <person name="LaButti K.M."/>
            <person name="Lechner B.E."/>
            <person name="Liimatainen K."/>
            <person name="Lipzen A."/>
            <person name="Lukacs Z."/>
            <person name="Mihaltcheva S."/>
            <person name="Morgado L.N."/>
            <person name="Niskanen T."/>
            <person name="Noordeloos M.E."/>
            <person name="Ohm R.A."/>
            <person name="Ortiz-Santana B."/>
            <person name="Ovrebo C."/>
            <person name="Racz N."/>
            <person name="Riley R."/>
            <person name="Savchenko A."/>
            <person name="Shiryaev A."/>
            <person name="Soop K."/>
            <person name="Spirin V."/>
            <person name="Szebenyi C."/>
            <person name="Tomsovsky M."/>
            <person name="Tulloss R.E."/>
            <person name="Uehling J."/>
            <person name="Grigoriev I.V."/>
            <person name="Vagvolgyi C."/>
            <person name="Papp T."/>
            <person name="Martin F.M."/>
            <person name="Miettinen O."/>
            <person name="Hibbett D.S."/>
            <person name="Nagy L.G."/>
        </authorList>
    </citation>
    <scope>NUCLEOTIDE SEQUENCE [LARGE SCALE GENOMIC DNA]</scope>
    <source>
        <strain evidence="1 2">NL-1719</strain>
    </source>
</reference>